<protein>
    <recommendedName>
        <fullName evidence="4">Superantigen-like protein</fullName>
    </recommendedName>
</protein>
<keyword evidence="3" id="KW-1185">Reference proteome</keyword>
<keyword evidence="1" id="KW-0732">Signal</keyword>
<proteinExistence type="predicted"/>
<dbReference type="AlphaFoldDB" id="A0A9Q8CR36"/>
<comment type="caution">
    <text evidence="2">The sequence shown here is derived from an EMBL/GenBank/DDBJ whole genome shotgun (WGS) entry which is preliminary data.</text>
</comment>
<reference evidence="2 3" key="1">
    <citation type="submission" date="2019-01" db="EMBL/GenBank/DDBJ databases">
        <title>Draft genome sequences of the type strains of six Macrococcus species.</title>
        <authorList>
            <person name="Mazhar S."/>
            <person name="Altermann E."/>
            <person name="Hill C."/>
            <person name="Mcauliffe O."/>
        </authorList>
    </citation>
    <scope>NUCLEOTIDE SEQUENCE [LARGE SCALE GENOMIC DNA]</scope>
    <source>
        <strain evidence="2 3">ATCC 51828</strain>
    </source>
</reference>
<sequence>MKKFAAVALTSALFVTPLISDNDASAATRQTFKAPDLLNTTVAKQLKAKSFTYKSEQGKTIKIGDTFKTVKYQWGRPSYFSTYSISGNSSFEAGYGKYPTAAVYGSTDQFVYNFEPAKVDGYRFWYLLKYSPTAVQKVYGKPSTSQLVNKNEIKHYYNNLFELTYHKNSQGNWRVFEMNYHLTK</sequence>
<dbReference type="OrthoDB" id="2417445at2"/>
<gene>
    <name evidence="2" type="ORF">ERX40_05835</name>
</gene>
<feature type="signal peptide" evidence="1">
    <location>
        <begin position="1"/>
        <end position="20"/>
    </location>
</feature>
<evidence type="ECO:0000313" key="3">
    <source>
        <dbReference type="Proteomes" id="UP000295280"/>
    </source>
</evidence>
<evidence type="ECO:0008006" key="4">
    <source>
        <dbReference type="Google" id="ProtNLM"/>
    </source>
</evidence>
<organism evidence="2 3">
    <name type="scientific">Macrococcus carouselicus</name>
    <dbReference type="NCBI Taxonomy" id="69969"/>
    <lineage>
        <taxon>Bacteria</taxon>
        <taxon>Bacillati</taxon>
        <taxon>Bacillota</taxon>
        <taxon>Bacilli</taxon>
        <taxon>Bacillales</taxon>
        <taxon>Staphylococcaceae</taxon>
        <taxon>Macrococcus</taxon>
    </lineage>
</organism>
<name>A0A9Q8CR36_9STAP</name>
<feature type="chain" id="PRO_5040233719" description="Superantigen-like protein" evidence="1">
    <location>
        <begin position="21"/>
        <end position="184"/>
    </location>
</feature>
<evidence type="ECO:0000313" key="2">
    <source>
        <dbReference type="EMBL" id="TDM04680.1"/>
    </source>
</evidence>
<dbReference type="EMBL" id="SCWD01000001">
    <property type="protein sequence ID" value="TDM04680.1"/>
    <property type="molecule type" value="Genomic_DNA"/>
</dbReference>
<dbReference type="Proteomes" id="UP000295280">
    <property type="component" value="Unassembled WGS sequence"/>
</dbReference>
<evidence type="ECO:0000256" key="1">
    <source>
        <dbReference type="SAM" id="SignalP"/>
    </source>
</evidence>
<dbReference type="RefSeq" id="WP_133417539.1">
    <property type="nucleotide sequence ID" value="NZ_SCWD01000001.1"/>
</dbReference>
<accession>A0A9Q8CR36</accession>